<dbReference type="Gene3D" id="3.40.50.1450">
    <property type="entry name" value="HybD-like"/>
    <property type="match status" value="1"/>
</dbReference>
<protein>
    <submittedName>
        <fullName evidence="5">Hydrogenase maturation protease</fullName>
    </submittedName>
</protein>
<keyword evidence="4" id="KW-0378">Hydrolase</keyword>
<dbReference type="Proteomes" id="UP000199382">
    <property type="component" value="Unassembled WGS sequence"/>
</dbReference>
<keyword evidence="2 5" id="KW-0645">Protease</keyword>
<evidence type="ECO:0000256" key="4">
    <source>
        <dbReference type="ARBA" id="ARBA00022801"/>
    </source>
</evidence>
<keyword evidence="3" id="KW-0064">Aspartyl protease</keyword>
<proteinExistence type="inferred from homology"/>
<organism evidence="5 6">
    <name type="scientific">Aliiruegeria lutimaris</name>
    <dbReference type="NCBI Taxonomy" id="571298"/>
    <lineage>
        <taxon>Bacteria</taxon>
        <taxon>Pseudomonadati</taxon>
        <taxon>Pseudomonadota</taxon>
        <taxon>Alphaproteobacteria</taxon>
        <taxon>Rhodobacterales</taxon>
        <taxon>Roseobacteraceae</taxon>
        <taxon>Aliiruegeria</taxon>
    </lineage>
</organism>
<evidence type="ECO:0000256" key="2">
    <source>
        <dbReference type="ARBA" id="ARBA00022670"/>
    </source>
</evidence>
<sequence>MSHATTTFYIGLGADNRHDGSVGLWLARALAARGATQCLALSRDDAALIETMDTHSDVILVDATQSGHAPGTVRRFDASAGPVPLDVFRHPAGSVGVAETVETARAMGCLPPRLTLIGIEGQDFSVGTGLSPQVEWAAARLLEELSHKII</sequence>
<dbReference type="GO" id="GO:0004190">
    <property type="term" value="F:aspartic-type endopeptidase activity"/>
    <property type="evidence" value="ECO:0007669"/>
    <property type="project" value="UniProtKB-KW"/>
</dbReference>
<dbReference type="InterPro" id="IPR000671">
    <property type="entry name" value="Peptidase_A31"/>
</dbReference>
<dbReference type="CDD" id="cd00518">
    <property type="entry name" value="H2MP"/>
    <property type="match status" value="1"/>
</dbReference>
<dbReference type="STRING" id="571298.SAMN04488026_105216"/>
<dbReference type="EMBL" id="FNEK01000052">
    <property type="protein sequence ID" value="SDK75011.1"/>
    <property type="molecule type" value="Genomic_DNA"/>
</dbReference>
<dbReference type="Pfam" id="PF01750">
    <property type="entry name" value="HycI"/>
    <property type="match status" value="1"/>
</dbReference>
<dbReference type="GO" id="GO:0016485">
    <property type="term" value="P:protein processing"/>
    <property type="evidence" value="ECO:0007669"/>
    <property type="project" value="TreeGrafter"/>
</dbReference>
<reference evidence="5 6" key="1">
    <citation type="submission" date="2016-10" db="EMBL/GenBank/DDBJ databases">
        <authorList>
            <person name="de Groot N.N."/>
        </authorList>
    </citation>
    <scope>NUCLEOTIDE SEQUENCE [LARGE SCALE GENOMIC DNA]</scope>
    <source>
        <strain evidence="5 6">DSM 25294</strain>
    </source>
</reference>
<keyword evidence="6" id="KW-1185">Reference proteome</keyword>
<comment type="similarity">
    <text evidence="1">Belongs to the peptidase A31 family.</text>
</comment>
<dbReference type="SUPFAM" id="SSF53163">
    <property type="entry name" value="HybD-like"/>
    <property type="match status" value="1"/>
</dbReference>
<dbReference type="PANTHER" id="PTHR30302:SF1">
    <property type="entry name" value="HYDROGENASE 2 MATURATION PROTEASE"/>
    <property type="match status" value="1"/>
</dbReference>
<evidence type="ECO:0000313" key="6">
    <source>
        <dbReference type="Proteomes" id="UP000199382"/>
    </source>
</evidence>
<name>A0A1G9EG20_9RHOB</name>
<dbReference type="PANTHER" id="PTHR30302">
    <property type="entry name" value="HYDROGENASE 1 MATURATION PROTEASE"/>
    <property type="match status" value="1"/>
</dbReference>
<dbReference type="RefSeq" id="WP_170844657.1">
    <property type="nucleotide sequence ID" value="NZ_FNEK01000052.1"/>
</dbReference>
<evidence type="ECO:0000256" key="1">
    <source>
        <dbReference type="ARBA" id="ARBA00006814"/>
    </source>
</evidence>
<dbReference type="InterPro" id="IPR023430">
    <property type="entry name" value="Pept_HybD-like_dom_sf"/>
</dbReference>
<dbReference type="NCBIfam" id="TIGR00072">
    <property type="entry name" value="hydrog_prot"/>
    <property type="match status" value="1"/>
</dbReference>
<gene>
    <name evidence="5" type="ORF">SAMN04488026_105216</name>
</gene>
<dbReference type="AlphaFoldDB" id="A0A1G9EG20"/>
<dbReference type="GO" id="GO:0008047">
    <property type="term" value="F:enzyme activator activity"/>
    <property type="evidence" value="ECO:0007669"/>
    <property type="project" value="InterPro"/>
</dbReference>
<evidence type="ECO:0000256" key="3">
    <source>
        <dbReference type="ARBA" id="ARBA00022750"/>
    </source>
</evidence>
<accession>A0A1G9EG20</accession>
<evidence type="ECO:0000313" key="5">
    <source>
        <dbReference type="EMBL" id="SDK75011.1"/>
    </source>
</evidence>